<sequence>MNDVVLNRLLGVAVLLASSMGMSVGATELRQAVLVQNSGWMEPFYVDAESPFKPLVTQLAQDAAGHGEVVVGAFNQSDATHPSPEWVYRGPGNHPGLAQAMTRLQMAHKGSGALADTDFKEALLGAIEVGLEGRPGIIWIVTNNKNSPNNSTEVVARNREFYELLHGEDVISRIAAFPLKMPVQGKHYRANGLMLYALAYGEPASAALDAILAQPALTALLPEGHVRLKPLNEAAVRFSPTGVKDSPGIAAGLAPDGHTLVLSFDASTQVRTAQVQGRFENLFNPYRIVSADTSLVTPPAIGLQGEMSTHSLQALDPGKQSDPLTLRLSLPPLPSQWSREVLLRSGYERRGAIDIHLDNQQLEVSPQFRAHMADLFPGDALPEVFLPPVTANASVTRVPLLLRVQYPVWPAVVVYGGGLLALIGALLFLVLVTGARKATVWIDDQPQHLRLKPFTTTEVRDANGTHVATVRRGAFKPRVSWAQPDTSIRIN</sequence>
<dbReference type="RefSeq" id="WP_102788876.1">
    <property type="nucleotide sequence ID" value="NZ_JBBYHY010000006.1"/>
</dbReference>
<protein>
    <submittedName>
        <fullName evidence="2">Uncharacterized protein</fullName>
    </submittedName>
</protein>
<evidence type="ECO:0000256" key="1">
    <source>
        <dbReference type="SAM" id="Phobius"/>
    </source>
</evidence>
<feature type="transmembrane region" description="Helical" evidence="1">
    <location>
        <begin position="408"/>
        <end position="432"/>
    </location>
</feature>
<keyword evidence="3" id="KW-1185">Reference proteome</keyword>
<comment type="caution">
    <text evidence="2">The sequence shown here is derived from an EMBL/GenBank/DDBJ whole genome shotgun (WGS) entry which is preliminary data.</text>
</comment>
<dbReference type="Proteomes" id="UP001455088">
    <property type="component" value="Unassembled WGS sequence"/>
</dbReference>
<evidence type="ECO:0000313" key="2">
    <source>
        <dbReference type="EMBL" id="MEL3954192.1"/>
    </source>
</evidence>
<keyword evidence="1" id="KW-1133">Transmembrane helix</keyword>
<accession>A0ABU9JMW9</accession>
<evidence type="ECO:0000313" key="3">
    <source>
        <dbReference type="Proteomes" id="UP001455088"/>
    </source>
</evidence>
<name>A0ABU9JMW9_9GAMM</name>
<dbReference type="EMBL" id="JBBYHY010000006">
    <property type="protein sequence ID" value="MEL3954192.1"/>
    <property type="molecule type" value="Genomic_DNA"/>
</dbReference>
<reference evidence="2 3" key="1">
    <citation type="submission" date="2024-04" db="EMBL/GenBank/DDBJ databases">
        <title>Bacterial endophytes with biocontrol capabilities against important plant pathogens.</title>
        <authorList>
            <person name="Alayande K.A."/>
        </authorList>
    </citation>
    <scope>NUCLEOTIDE SEQUENCE [LARGE SCALE GENOMIC DNA]</scope>
    <source>
        <strain evidence="2 3">KV22</strain>
    </source>
</reference>
<keyword evidence="1" id="KW-0812">Transmembrane</keyword>
<gene>
    <name evidence="2" type="ORF">AAE039_11520</name>
</gene>
<organism evidence="2 3">
    <name type="scientific">Stenotrophomonas bentonitica</name>
    <dbReference type="NCBI Taxonomy" id="1450134"/>
    <lineage>
        <taxon>Bacteria</taxon>
        <taxon>Pseudomonadati</taxon>
        <taxon>Pseudomonadota</taxon>
        <taxon>Gammaproteobacteria</taxon>
        <taxon>Lysobacterales</taxon>
        <taxon>Lysobacteraceae</taxon>
        <taxon>Stenotrophomonas</taxon>
    </lineage>
</organism>
<keyword evidence="1" id="KW-0472">Membrane</keyword>
<proteinExistence type="predicted"/>